<accession>A0A3M6UFC2</accession>
<dbReference type="OrthoDB" id="5968566at2759"/>
<organism evidence="2 3">
    <name type="scientific">Pocillopora damicornis</name>
    <name type="common">Cauliflower coral</name>
    <name type="synonym">Millepora damicornis</name>
    <dbReference type="NCBI Taxonomy" id="46731"/>
    <lineage>
        <taxon>Eukaryota</taxon>
        <taxon>Metazoa</taxon>
        <taxon>Cnidaria</taxon>
        <taxon>Anthozoa</taxon>
        <taxon>Hexacorallia</taxon>
        <taxon>Scleractinia</taxon>
        <taxon>Astrocoeniina</taxon>
        <taxon>Pocilloporidae</taxon>
        <taxon>Pocillopora</taxon>
    </lineage>
</organism>
<evidence type="ECO:0000313" key="3">
    <source>
        <dbReference type="Proteomes" id="UP000275408"/>
    </source>
</evidence>
<proteinExistence type="predicted"/>
<feature type="region of interest" description="Disordered" evidence="1">
    <location>
        <begin position="18"/>
        <end position="39"/>
    </location>
</feature>
<evidence type="ECO:0000256" key="1">
    <source>
        <dbReference type="SAM" id="MobiDB-lite"/>
    </source>
</evidence>
<comment type="caution">
    <text evidence="2">The sequence shown here is derived from an EMBL/GenBank/DDBJ whole genome shotgun (WGS) entry which is preliminary data.</text>
</comment>
<keyword evidence="3" id="KW-1185">Reference proteome</keyword>
<sequence>MSCITVICALKGEEPIKGGVKTEPSPSKQRNHLNGDGSFNYSPSKFPHNKTSPMDSSCNRPHFLSGYCRNNPRGMFGELERTFVSHERAFWFPLLSASKTLYEITLTNEVRVPLYKLRTEFFPLRVCASYKSESKKQGSVAVQTERTGFK</sequence>
<protein>
    <submittedName>
        <fullName evidence="2">Uncharacterized protein</fullName>
    </submittedName>
</protein>
<name>A0A3M6UFC2_POCDA</name>
<gene>
    <name evidence="2" type="ORF">pdam_00010355</name>
</gene>
<dbReference type="AlphaFoldDB" id="A0A3M6UFC2"/>
<dbReference type="EMBL" id="RCHS01001660">
    <property type="protein sequence ID" value="RMX52325.1"/>
    <property type="molecule type" value="Genomic_DNA"/>
</dbReference>
<dbReference type="Proteomes" id="UP000275408">
    <property type="component" value="Unassembled WGS sequence"/>
</dbReference>
<reference evidence="2 3" key="1">
    <citation type="journal article" date="2018" name="Sci. Rep.">
        <title>Comparative analysis of the Pocillopora damicornis genome highlights role of immune system in coral evolution.</title>
        <authorList>
            <person name="Cunning R."/>
            <person name="Bay R.A."/>
            <person name="Gillette P."/>
            <person name="Baker A.C."/>
            <person name="Traylor-Knowles N."/>
        </authorList>
    </citation>
    <scope>NUCLEOTIDE SEQUENCE [LARGE SCALE GENOMIC DNA]</scope>
    <source>
        <strain evidence="2">RSMAS</strain>
        <tissue evidence="2">Whole animal</tissue>
    </source>
</reference>
<evidence type="ECO:0000313" key="2">
    <source>
        <dbReference type="EMBL" id="RMX52325.1"/>
    </source>
</evidence>